<organism evidence="2 3">
    <name type="scientific">Aaosphaeria arxii CBS 175.79</name>
    <dbReference type="NCBI Taxonomy" id="1450172"/>
    <lineage>
        <taxon>Eukaryota</taxon>
        <taxon>Fungi</taxon>
        <taxon>Dikarya</taxon>
        <taxon>Ascomycota</taxon>
        <taxon>Pezizomycotina</taxon>
        <taxon>Dothideomycetes</taxon>
        <taxon>Pleosporomycetidae</taxon>
        <taxon>Pleosporales</taxon>
        <taxon>Pleosporales incertae sedis</taxon>
        <taxon>Aaosphaeria</taxon>
    </lineage>
</organism>
<feature type="compositionally biased region" description="Acidic residues" evidence="1">
    <location>
        <begin position="883"/>
        <end position="898"/>
    </location>
</feature>
<feature type="region of interest" description="Disordered" evidence="1">
    <location>
        <begin position="686"/>
        <end position="737"/>
    </location>
</feature>
<dbReference type="AlphaFoldDB" id="A0A6A5XH18"/>
<feature type="compositionally biased region" description="Basic and acidic residues" evidence="1">
    <location>
        <begin position="795"/>
        <end position="811"/>
    </location>
</feature>
<feature type="region of interest" description="Disordered" evidence="1">
    <location>
        <begin position="793"/>
        <end position="915"/>
    </location>
</feature>
<evidence type="ECO:0000256" key="1">
    <source>
        <dbReference type="SAM" id="MobiDB-lite"/>
    </source>
</evidence>
<gene>
    <name evidence="2" type="ORF">BU24DRAFT_276058</name>
</gene>
<feature type="compositionally biased region" description="Polar residues" evidence="1">
    <location>
        <begin position="88"/>
        <end position="102"/>
    </location>
</feature>
<feature type="compositionally biased region" description="Low complexity" evidence="1">
    <location>
        <begin position="847"/>
        <end position="858"/>
    </location>
</feature>
<feature type="compositionally biased region" description="Basic and acidic residues" evidence="1">
    <location>
        <begin position="356"/>
        <end position="389"/>
    </location>
</feature>
<evidence type="ECO:0000313" key="3">
    <source>
        <dbReference type="Proteomes" id="UP000799778"/>
    </source>
</evidence>
<dbReference type="GO" id="GO:0005737">
    <property type="term" value="C:cytoplasm"/>
    <property type="evidence" value="ECO:0007669"/>
    <property type="project" value="InterPro"/>
</dbReference>
<dbReference type="OrthoDB" id="2536795at2759"/>
<accession>A0A6A5XH18</accession>
<protein>
    <recommendedName>
        <fullName evidence="4">Frequency clock protein</fullName>
    </recommendedName>
</protein>
<evidence type="ECO:0000313" key="2">
    <source>
        <dbReference type="EMBL" id="KAF2012382.1"/>
    </source>
</evidence>
<dbReference type="GeneID" id="54280045"/>
<feature type="compositionally biased region" description="Polar residues" evidence="1">
    <location>
        <begin position="988"/>
        <end position="998"/>
    </location>
</feature>
<dbReference type="GO" id="GO:0006355">
    <property type="term" value="P:regulation of DNA-templated transcription"/>
    <property type="evidence" value="ECO:0007669"/>
    <property type="project" value="InterPro"/>
</dbReference>
<feature type="compositionally biased region" description="Low complexity" evidence="1">
    <location>
        <begin position="283"/>
        <end position="293"/>
    </location>
</feature>
<sequence>MNNPPGSIPARSTTPHPRRPPAHQSVSLRHSPPTEKHAAKTRIRPQSTTLSSPNPPASDKANPPSSVSPKITNKNSSGESSDAGRWFENTNNNAIQGNTSFADTDDPPFFLRNSSSSGTPPEGYDVRPAPYRQQSTSMPYRPNLAHLGTDGSSTEEFRSVIDDLTVANKKLKQKLKKYEKLYDAHLQDEKLFEVRFHGLPDHKKKELEDTLRTFAANLDDTSHNANSLAAPYPTTLDQHKTSSLNSRFAESGYASMPASGQYSNAPSGQTTTPSGHNSDRQMSRSQYSRQQQSIRSYLQDIPPGLLPKHNAAMSDKTKKKLIVRRLEQIFAGKHSVPGHHPQQAQQEEVAQSAATADREAKEATGQPFRKEGLREARIMPIRSEDDHTSAHSFGTQKLRPSMADQGSGSPDQRPTRPLDLDPYRAQVPAENMEYIRHLGFTPPDMESEVSPEEGHGWLYLNLLINMAQLHTINVTPSIVKEAVQEYSSKFELSHDGRKIRWKGGIDVTKNSDSSSERLSNYSPYDLLAETSSGSPSKRMKTEHSGHSIDSSSVDPEQEARRMARAAKERDQNKVAYTPLFFHKEDSDDENDIYNIDISSSNSPYLAQQRGDSSGFASSAMRSSSSRKRREDGPIIFYNKAKFCTDLSGDRKGFSVINAGSYKSLPTQPLGVEAPVYTRSAARRHLDNPSGIGELKGSRDSEPMDLDLDPKGARTTSSEGSIGFSPEALRGDSGDDSPDVMEFEASGLGGVQPDDNFSIKVRRSQQYESLAQGQHEARRSNLYPKLIQDALNDRTASQKERDANQPIVREDILSASRRSLPSSALPPASFMPFDSTSSGDVDSDLESDVSSGPSTSSSSNRDFDTEIHLVNFSPNNQGGHGENNDEEDGSSGSESDTDSSIDLLATARRLVPNTVLASEREYDADLAERLAHEIPAGSSAATAGGGSGFNTPVSRQDQGTEDGGSSKRPSNASGSASTRAKNLKRTRTSDGMANTQRKR</sequence>
<feature type="compositionally biased region" description="Basic and acidic residues" evidence="1">
    <location>
        <begin position="695"/>
        <end position="711"/>
    </location>
</feature>
<feature type="compositionally biased region" description="Polar residues" evidence="1">
    <location>
        <begin position="63"/>
        <end position="80"/>
    </location>
</feature>
<feature type="region of interest" description="Disordered" evidence="1">
    <location>
        <begin position="602"/>
        <end position="629"/>
    </location>
</feature>
<feature type="compositionally biased region" description="Polar residues" evidence="1">
    <location>
        <begin position="1"/>
        <end position="15"/>
    </location>
</feature>
<feature type="region of interest" description="Disordered" evidence="1">
    <location>
        <begin position="936"/>
        <end position="998"/>
    </location>
</feature>
<dbReference type="RefSeq" id="XP_033380721.1">
    <property type="nucleotide sequence ID" value="XM_033522648.1"/>
</dbReference>
<feature type="region of interest" description="Disordered" evidence="1">
    <location>
        <begin position="526"/>
        <end position="569"/>
    </location>
</feature>
<proteinExistence type="predicted"/>
<feature type="compositionally biased region" description="Low complexity" evidence="1">
    <location>
        <begin position="342"/>
        <end position="355"/>
    </location>
</feature>
<feature type="compositionally biased region" description="Low complexity" evidence="1">
    <location>
        <begin position="612"/>
        <end position="623"/>
    </location>
</feature>
<feature type="region of interest" description="Disordered" evidence="1">
    <location>
        <begin position="222"/>
        <end position="293"/>
    </location>
</feature>
<reference evidence="2" key="1">
    <citation type="journal article" date="2020" name="Stud. Mycol.">
        <title>101 Dothideomycetes genomes: a test case for predicting lifestyles and emergence of pathogens.</title>
        <authorList>
            <person name="Haridas S."/>
            <person name="Albert R."/>
            <person name="Binder M."/>
            <person name="Bloem J."/>
            <person name="Labutti K."/>
            <person name="Salamov A."/>
            <person name="Andreopoulos B."/>
            <person name="Baker S."/>
            <person name="Barry K."/>
            <person name="Bills G."/>
            <person name="Bluhm B."/>
            <person name="Cannon C."/>
            <person name="Castanera R."/>
            <person name="Culley D."/>
            <person name="Daum C."/>
            <person name="Ezra D."/>
            <person name="Gonzalez J."/>
            <person name="Henrissat B."/>
            <person name="Kuo A."/>
            <person name="Liang C."/>
            <person name="Lipzen A."/>
            <person name="Lutzoni F."/>
            <person name="Magnuson J."/>
            <person name="Mondo S."/>
            <person name="Nolan M."/>
            <person name="Ohm R."/>
            <person name="Pangilinan J."/>
            <person name="Park H.-J."/>
            <person name="Ramirez L."/>
            <person name="Alfaro M."/>
            <person name="Sun H."/>
            <person name="Tritt A."/>
            <person name="Yoshinaga Y."/>
            <person name="Zwiers L.-H."/>
            <person name="Turgeon B."/>
            <person name="Goodwin S."/>
            <person name="Spatafora J."/>
            <person name="Crous P."/>
            <person name="Grigoriev I."/>
        </authorList>
    </citation>
    <scope>NUCLEOTIDE SEQUENCE</scope>
    <source>
        <strain evidence="2">CBS 175.79</strain>
    </source>
</reference>
<dbReference type="InterPro" id="IPR018554">
    <property type="entry name" value="FRQ"/>
</dbReference>
<feature type="compositionally biased region" description="Polar residues" evidence="1">
    <location>
        <begin position="258"/>
        <end position="276"/>
    </location>
</feature>
<name>A0A6A5XH18_9PLEO</name>
<feature type="region of interest" description="Disordered" evidence="1">
    <location>
        <begin position="334"/>
        <end position="419"/>
    </location>
</feature>
<dbReference type="EMBL" id="ML978073">
    <property type="protein sequence ID" value="KAF2012382.1"/>
    <property type="molecule type" value="Genomic_DNA"/>
</dbReference>
<feature type="compositionally biased region" description="Polar residues" evidence="1">
    <location>
        <begin position="966"/>
        <end position="979"/>
    </location>
</feature>
<dbReference type="GO" id="GO:0005634">
    <property type="term" value="C:nucleus"/>
    <property type="evidence" value="ECO:0007669"/>
    <property type="project" value="InterPro"/>
</dbReference>
<feature type="compositionally biased region" description="Basic and acidic residues" evidence="1">
    <location>
        <begin position="557"/>
        <end position="569"/>
    </location>
</feature>
<dbReference type="Pfam" id="PF09421">
    <property type="entry name" value="FRQ"/>
    <property type="match status" value="1"/>
</dbReference>
<feature type="compositionally biased region" description="Low complexity" evidence="1">
    <location>
        <begin position="812"/>
        <end position="827"/>
    </location>
</feature>
<evidence type="ECO:0008006" key="4">
    <source>
        <dbReference type="Google" id="ProtNLM"/>
    </source>
</evidence>
<dbReference type="Proteomes" id="UP000799778">
    <property type="component" value="Unassembled WGS sequence"/>
</dbReference>
<dbReference type="GO" id="GO:0007623">
    <property type="term" value="P:circadian rhythm"/>
    <property type="evidence" value="ECO:0007669"/>
    <property type="project" value="InterPro"/>
</dbReference>
<keyword evidence="3" id="KW-1185">Reference proteome</keyword>
<feature type="region of interest" description="Disordered" evidence="1">
    <location>
        <begin position="1"/>
        <end position="153"/>
    </location>
</feature>